<evidence type="ECO:0000256" key="1">
    <source>
        <dbReference type="ARBA" id="ARBA00004651"/>
    </source>
</evidence>
<evidence type="ECO:0000256" key="3">
    <source>
        <dbReference type="ARBA" id="ARBA00022475"/>
    </source>
</evidence>
<dbReference type="Gene3D" id="1.20.58.370">
    <property type="entry name" value="MalF N-terminal region-like"/>
    <property type="match status" value="1"/>
</dbReference>
<comment type="similarity">
    <text evidence="7">Belongs to the binding-protein-dependent transport system permease family.</text>
</comment>
<comment type="subcellular location">
    <subcellularLocation>
        <location evidence="1 7">Cell membrane</location>
        <topology evidence="1 7">Multi-pass membrane protein</topology>
    </subcellularLocation>
</comment>
<evidence type="ECO:0000256" key="7">
    <source>
        <dbReference type="RuleBase" id="RU363032"/>
    </source>
</evidence>
<gene>
    <name evidence="9" type="ORF">ABFV83_14220</name>
</gene>
<sequence length="295" mass="33460">MKSRHKFLPWLYILPGLVLVGVIVIFPILYTGYISLTNMNMYHWDNYHLIGLENFRRALLKVDYGFLSALMATIIWTVLNIVIQVGVAFFIALGLNAKGLKLARVYKTLLMFPWAMPAYVSILLWRVGMFNTEFGFFNKILAAMGVGKINFLAGNIQAFISCMVLNLWMALPFMIMMMDGALQSVDRSYYESAKLDGAGFWKQNRYITVPAIKPMLVPAIIMTTFTTFKQFDIVYLLTMQKGALSGSTFQTIITYVHQNAFVSNNYGLSSAVSIVVFGFIIIFSLFMNRGIKEEP</sequence>
<dbReference type="GO" id="GO:0005886">
    <property type="term" value="C:plasma membrane"/>
    <property type="evidence" value="ECO:0007669"/>
    <property type="project" value="UniProtKB-SubCell"/>
</dbReference>
<keyword evidence="4 7" id="KW-0812">Transmembrane</keyword>
<dbReference type="InterPro" id="IPR051393">
    <property type="entry name" value="ABC_transporter_permease"/>
</dbReference>
<dbReference type="Gene3D" id="1.10.3720.10">
    <property type="entry name" value="MetI-like"/>
    <property type="match status" value="1"/>
</dbReference>
<keyword evidence="3" id="KW-1003">Cell membrane</keyword>
<keyword evidence="6 7" id="KW-0472">Membrane</keyword>
<reference evidence="9" key="1">
    <citation type="submission" date="2024-06" db="EMBL/GenBank/DDBJ databases">
        <title>Lacrimispora cavernae sp. nov., a novel anaerobe isolated from bat guano pile inside a cave.</title>
        <authorList>
            <person name="Miller S.L."/>
            <person name="Lu N."/>
            <person name="King J."/>
            <person name="Sankaranarayanan K."/>
            <person name="Lawson P.A."/>
        </authorList>
    </citation>
    <scope>NUCLEOTIDE SEQUENCE</scope>
    <source>
        <strain evidence="9">BS-2</strain>
    </source>
</reference>
<feature type="transmembrane region" description="Helical" evidence="7">
    <location>
        <begin position="12"/>
        <end position="36"/>
    </location>
</feature>
<feature type="domain" description="ABC transmembrane type-1" evidence="8">
    <location>
        <begin position="70"/>
        <end position="287"/>
    </location>
</feature>
<dbReference type="CDD" id="cd06261">
    <property type="entry name" value="TM_PBP2"/>
    <property type="match status" value="1"/>
</dbReference>
<dbReference type="PROSITE" id="PS50928">
    <property type="entry name" value="ABC_TM1"/>
    <property type="match status" value="1"/>
</dbReference>
<dbReference type="SUPFAM" id="SSF161098">
    <property type="entry name" value="MetI-like"/>
    <property type="match status" value="1"/>
</dbReference>
<feature type="transmembrane region" description="Helical" evidence="7">
    <location>
        <begin position="64"/>
        <end position="97"/>
    </location>
</feature>
<feature type="transmembrane region" description="Helical" evidence="7">
    <location>
        <begin position="109"/>
        <end position="129"/>
    </location>
</feature>
<dbReference type="Pfam" id="PF00528">
    <property type="entry name" value="BPD_transp_1"/>
    <property type="match status" value="1"/>
</dbReference>
<evidence type="ECO:0000313" key="9">
    <source>
        <dbReference type="EMBL" id="XBS52974.1"/>
    </source>
</evidence>
<evidence type="ECO:0000256" key="5">
    <source>
        <dbReference type="ARBA" id="ARBA00022989"/>
    </source>
</evidence>
<evidence type="ECO:0000256" key="4">
    <source>
        <dbReference type="ARBA" id="ARBA00022692"/>
    </source>
</evidence>
<dbReference type="SUPFAM" id="SSF160964">
    <property type="entry name" value="MalF N-terminal region-like"/>
    <property type="match status" value="1"/>
</dbReference>
<dbReference type="GO" id="GO:0055085">
    <property type="term" value="P:transmembrane transport"/>
    <property type="evidence" value="ECO:0007669"/>
    <property type="project" value="InterPro"/>
</dbReference>
<name>A0AAU7PKV9_9FIRM</name>
<dbReference type="EMBL" id="CP157940">
    <property type="protein sequence ID" value="XBS52974.1"/>
    <property type="molecule type" value="Genomic_DNA"/>
</dbReference>
<dbReference type="InterPro" id="IPR035906">
    <property type="entry name" value="MetI-like_sf"/>
</dbReference>
<evidence type="ECO:0000256" key="6">
    <source>
        <dbReference type="ARBA" id="ARBA00023136"/>
    </source>
</evidence>
<protein>
    <submittedName>
        <fullName evidence="9">Sugar ABC transporter permease</fullName>
    </submittedName>
</protein>
<keyword evidence="5 7" id="KW-1133">Transmembrane helix</keyword>
<evidence type="ECO:0000259" key="8">
    <source>
        <dbReference type="PROSITE" id="PS50928"/>
    </source>
</evidence>
<proteinExistence type="inferred from homology"/>
<accession>A0AAU7PKV9</accession>
<dbReference type="InterPro" id="IPR000515">
    <property type="entry name" value="MetI-like"/>
</dbReference>
<dbReference type="RefSeq" id="WP_349944716.1">
    <property type="nucleotide sequence ID" value="NZ_CP157940.1"/>
</dbReference>
<feature type="transmembrane region" description="Helical" evidence="7">
    <location>
        <begin position="149"/>
        <end position="168"/>
    </location>
</feature>
<evidence type="ECO:0000256" key="2">
    <source>
        <dbReference type="ARBA" id="ARBA00022448"/>
    </source>
</evidence>
<dbReference type="AlphaFoldDB" id="A0AAU7PKV9"/>
<keyword evidence="2 7" id="KW-0813">Transport</keyword>
<dbReference type="InterPro" id="IPR035277">
    <property type="entry name" value="MalF_N"/>
</dbReference>
<organism evidence="9">
    <name type="scientific">Lacrimispora sp. BS-2</name>
    <dbReference type="NCBI Taxonomy" id="3151850"/>
    <lineage>
        <taxon>Bacteria</taxon>
        <taxon>Bacillati</taxon>
        <taxon>Bacillota</taxon>
        <taxon>Clostridia</taxon>
        <taxon>Lachnospirales</taxon>
        <taxon>Lachnospiraceae</taxon>
        <taxon>Lacrimispora</taxon>
    </lineage>
</organism>
<dbReference type="PANTHER" id="PTHR30193:SF37">
    <property type="entry name" value="INNER MEMBRANE ABC TRANSPORTER PERMEASE PROTEIN YCJO"/>
    <property type="match status" value="1"/>
</dbReference>
<feature type="transmembrane region" description="Helical" evidence="7">
    <location>
        <begin position="215"/>
        <end position="237"/>
    </location>
</feature>
<feature type="transmembrane region" description="Helical" evidence="7">
    <location>
        <begin position="266"/>
        <end position="286"/>
    </location>
</feature>
<dbReference type="PANTHER" id="PTHR30193">
    <property type="entry name" value="ABC TRANSPORTER PERMEASE PROTEIN"/>
    <property type="match status" value="1"/>
</dbReference>